<feature type="transmembrane region" description="Helical" evidence="13">
    <location>
        <begin position="916"/>
        <end position="940"/>
    </location>
</feature>
<name>A0A0L0CBV3_LUCCU</name>
<proteinExistence type="inferred from homology"/>
<accession>A0A0L0CBV3</accession>
<keyword evidence="8 13" id="KW-1133">Transmembrane helix</keyword>
<evidence type="ECO:0000256" key="1">
    <source>
        <dbReference type="ARBA" id="ARBA00004477"/>
    </source>
</evidence>
<dbReference type="Proteomes" id="UP000037069">
    <property type="component" value="Unassembled WGS sequence"/>
</dbReference>
<feature type="transmembrane region" description="Helical" evidence="13">
    <location>
        <begin position="617"/>
        <end position="635"/>
    </location>
</feature>
<dbReference type="FunFam" id="3.40.720.10:FF:000041">
    <property type="entry name" value="GPI ethanolamine phosphate transferase 3"/>
    <property type="match status" value="1"/>
</dbReference>
<dbReference type="GO" id="GO:0051377">
    <property type="term" value="F:mannose-ethanolamine phosphotransferase activity"/>
    <property type="evidence" value="ECO:0007669"/>
    <property type="project" value="InterPro"/>
</dbReference>
<evidence type="ECO:0000256" key="10">
    <source>
        <dbReference type="ARBA" id="ARBA00023180"/>
    </source>
</evidence>
<dbReference type="SUPFAM" id="SSF53649">
    <property type="entry name" value="Alkaline phosphatase-like"/>
    <property type="match status" value="1"/>
</dbReference>
<dbReference type="OMA" id="YPSFDIF"/>
<organism evidence="14 15">
    <name type="scientific">Lucilia cuprina</name>
    <name type="common">Green bottle fly</name>
    <name type="synonym">Australian sheep blowfly</name>
    <dbReference type="NCBI Taxonomy" id="7375"/>
    <lineage>
        <taxon>Eukaryota</taxon>
        <taxon>Metazoa</taxon>
        <taxon>Ecdysozoa</taxon>
        <taxon>Arthropoda</taxon>
        <taxon>Hexapoda</taxon>
        <taxon>Insecta</taxon>
        <taxon>Pterygota</taxon>
        <taxon>Neoptera</taxon>
        <taxon>Endopterygota</taxon>
        <taxon>Diptera</taxon>
        <taxon>Brachycera</taxon>
        <taxon>Muscomorpha</taxon>
        <taxon>Oestroidea</taxon>
        <taxon>Calliphoridae</taxon>
        <taxon>Luciliinae</taxon>
        <taxon>Lucilia</taxon>
    </lineage>
</organism>
<protein>
    <recommendedName>
        <fullName evidence="12">GPI ethanolamine phosphate transferase 3, catalytic subunit</fullName>
    </recommendedName>
    <alternativeName>
        <fullName evidence="11">Phosphatidylinositol-glycan biosynthesis class O protein</fullName>
    </alternativeName>
</protein>
<dbReference type="STRING" id="7375.A0A0L0CBV3"/>
<keyword evidence="10" id="KW-0325">Glycoprotein</keyword>
<feature type="transmembrane region" description="Helical" evidence="13">
    <location>
        <begin position="1055"/>
        <end position="1077"/>
    </location>
</feature>
<comment type="similarity">
    <text evidence="3">Belongs to the PIGG/PIGN/PIGO family. PIGO subfamily.</text>
</comment>
<dbReference type="CDD" id="cd16023">
    <property type="entry name" value="GPI_EPT_3"/>
    <property type="match status" value="1"/>
</dbReference>
<evidence type="ECO:0000313" key="15">
    <source>
        <dbReference type="Proteomes" id="UP000037069"/>
    </source>
</evidence>
<evidence type="ECO:0000256" key="13">
    <source>
        <dbReference type="SAM" id="Phobius"/>
    </source>
</evidence>
<dbReference type="InterPro" id="IPR017850">
    <property type="entry name" value="Alkaline_phosphatase_core_sf"/>
</dbReference>
<dbReference type="Gene3D" id="3.40.720.10">
    <property type="entry name" value="Alkaline Phosphatase, subunit A"/>
    <property type="match status" value="1"/>
</dbReference>
<feature type="transmembrane region" description="Helical" evidence="13">
    <location>
        <begin position="838"/>
        <end position="856"/>
    </location>
</feature>
<evidence type="ECO:0000256" key="4">
    <source>
        <dbReference type="ARBA" id="ARBA00022502"/>
    </source>
</evidence>
<comment type="subcellular location">
    <subcellularLocation>
        <location evidence="1">Endoplasmic reticulum membrane</location>
        <topology evidence="1">Multi-pass membrane protein</topology>
    </subcellularLocation>
</comment>
<comment type="pathway">
    <text evidence="2">Glycolipid biosynthesis; glycosylphosphatidylinositol-anchor biosynthesis.</text>
</comment>
<comment type="caution">
    <text evidence="14">The sequence shown here is derived from an EMBL/GenBank/DDBJ whole genome shotgun (WGS) entry which is preliminary data.</text>
</comment>
<keyword evidence="9 13" id="KW-0472">Membrane</keyword>
<dbReference type="PANTHER" id="PTHR23071">
    <property type="entry name" value="PHOSPHATIDYLINOSITOL GLYCAN"/>
    <property type="match status" value="1"/>
</dbReference>
<dbReference type="InterPro" id="IPR039524">
    <property type="entry name" value="PIGO/GPI13"/>
</dbReference>
<evidence type="ECO:0000256" key="6">
    <source>
        <dbReference type="ARBA" id="ARBA00022692"/>
    </source>
</evidence>
<feature type="transmembrane region" description="Helical" evidence="13">
    <location>
        <begin position="876"/>
        <end position="895"/>
    </location>
</feature>
<evidence type="ECO:0000256" key="2">
    <source>
        <dbReference type="ARBA" id="ARBA00004687"/>
    </source>
</evidence>
<feature type="transmembrane region" description="Helical" evidence="13">
    <location>
        <begin position="579"/>
        <end position="596"/>
    </location>
</feature>
<dbReference type="GO" id="GO:0005789">
    <property type="term" value="C:endoplasmic reticulum membrane"/>
    <property type="evidence" value="ECO:0007669"/>
    <property type="project" value="UniProtKB-SubCell"/>
</dbReference>
<evidence type="ECO:0000256" key="8">
    <source>
        <dbReference type="ARBA" id="ARBA00022989"/>
    </source>
</evidence>
<feature type="transmembrane region" description="Helical" evidence="13">
    <location>
        <begin position="556"/>
        <end position="573"/>
    </location>
</feature>
<dbReference type="InterPro" id="IPR037675">
    <property type="entry name" value="PIG-O_N"/>
</dbReference>
<evidence type="ECO:0000256" key="3">
    <source>
        <dbReference type="ARBA" id="ARBA00008695"/>
    </source>
</evidence>
<dbReference type="UniPathway" id="UPA00196"/>
<feature type="transmembrane region" description="Helical" evidence="13">
    <location>
        <begin position="671"/>
        <end position="689"/>
    </location>
</feature>
<dbReference type="Pfam" id="PF01663">
    <property type="entry name" value="Phosphodiest"/>
    <property type="match status" value="1"/>
</dbReference>
<evidence type="ECO:0000313" key="14">
    <source>
        <dbReference type="EMBL" id="KNC28924.1"/>
    </source>
</evidence>
<feature type="transmembrane region" description="Helical" evidence="13">
    <location>
        <begin position="737"/>
        <end position="763"/>
    </location>
</feature>
<dbReference type="GO" id="GO:0006506">
    <property type="term" value="P:GPI anchor biosynthetic process"/>
    <property type="evidence" value="ECO:0007669"/>
    <property type="project" value="UniProtKB-UniPathway"/>
</dbReference>
<keyword evidence="4" id="KW-0337">GPI-anchor biosynthesis</keyword>
<evidence type="ECO:0000256" key="12">
    <source>
        <dbReference type="ARBA" id="ARBA00093602"/>
    </source>
</evidence>
<evidence type="ECO:0000256" key="11">
    <source>
        <dbReference type="ARBA" id="ARBA00079084"/>
    </source>
</evidence>
<sequence>MKFAISLGLVILWLAYLISSGVYLFSRGFLLSRVSKTDVSSCRHLSLDQNDEYYLTEEVVQEIFKDVNASANLCLPQKSKVIILLIDALKYEFGVYNDNLKQPLPYENKLTVLHELLEHMPDQTRVMRFKADPPTTTLQRLKGLTTGSLPTFVDMGSNFASPEINEDNIIDQMVRNNLPIVFLGDSTWTDLYPRRFKRSYAYPSFDIFDLDTVDRKIQKHLPKEMQKNDWQVLIAHFLGVDHCGHKYGPLHEEMSRKLNEMNDVIRNIVAEMDDKTTLFVMGDHGMTASGDHGGDTDDETNALLFAYTKQGNFFKNDFNSDNTTLQQIDFVPTLATILGIPIPYSNLGLINFNIVPDIPIPHLSKMQTLILHAWQNAQQIYKYFFNYALENKRTFNLDKMESLETEYILLTHRVKTIYNEIAFKSFVGDLNINLRLILNTCREIWVKFDATQMSHGLFATFLPIFFSFTLTYNTRSMDFCKIFQLKEVGYTYLLNLAAGVFGYRYYKNFGFKTEEHSIIFFTSVISTLILVFHTVQNWPIITENLSKAKRFGNFPSRLILIILVCIFFSNSFIIQEGKILSYLLVAVILLMVYELIQKSVRVDFKNKFKFQQFLKSTAFKLFVASFLAIALIRFATSLFRCREEQGNCADFTNNGNLGGFSLKKPSGAKTYILSVVIIVLYTTLSRIYLRSCGSLTGNCINVLLARYGPTIASICAGGHILLSNSAIKNIQRTHIDAMAIVIYSLLIIQIIVVNISPLMVYLLPPKNSSRITVNSTESVVPEIFKKMKRMYEGDNPEGGSEIPVVYGLTTVYSSVIISFGTFLAMVLIVLLEPRSSMGIVACIAVGAIILLIHAILRFRTATDFETCVHPRFTAVVAWFLLAHFCFFATSHQTTLSQIDWRAAFVGRTTNIGQSNIISAVLVILNTFCGQVLFFCMYGLLSTETFSIFALFPNLIKTNFNREQRKIETSGIGRPFNSSASMNERSLSDISNECVGFDMTRGELTLYEQEYTFIGTAFKLAIQFYILQGIKVLCSMVACTMHCRHLMVWKIFAPRFIYEGIATFVSMPAIFIGFLLIVRIHKGVETLICKISKMK</sequence>
<feature type="transmembrane region" description="Helical" evidence="13">
    <location>
        <begin position="518"/>
        <end position="535"/>
    </location>
</feature>
<evidence type="ECO:0000256" key="9">
    <source>
        <dbReference type="ARBA" id="ARBA00023136"/>
    </source>
</evidence>
<reference evidence="14 15" key="1">
    <citation type="journal article" date="2015" name="Nat. Commun.">
        <title>Lucilia cuprina genome unlocks parasitic fly biology to underpin future interventions.</title>
        <authorList>
            <person name="Anstead C.A."/>
            <person name="Korhonen P.K."/>
            <person name="Young N.D."/>
            <person name="Hall R.S."/>
            <person name="Jex A.R."/>
            <person name="Murali S.C."/>
            <person name="Hughes D.S."/>
            <person name="Lee S.F."/>
            <person name="Perry T."/>
            <person name="Stroehlein A.J."/>
            <person name="Ansell B.R."/>
            <person name="Breugelmans B."/>
            <person name="Hofmann A."/>
            <person name="Qu J."/>
            <person name="Dugan S."/>
            <person name="Lee S.L."/>
            <person name="Chao H."/>
            <person name="Dinh H."/>
            <person name="Han Y."/>
            <person name="Doddapaneni H.V."/>
            <person name="Worley K.C."/>
            <person name="Muzny D.M."/>
            <person name="Ioannidis P."/>
            <person name="Waterhouse R.M."/>
            <person name="Zdobnov E.M."/>
            <person name="James P.J."/>
            <person name="Bagnall N.H."/>
            <person name="Kotze A.C."/>
            <person name="Gibbs R.A."/>
            <person name="Richards S."/>
            <person name="Batterham P."/>
            <person name="Gasser R.B."/>
        </authorList>
    </citation>
    <scope>NUCLEOTIDE SEQUENCE [LARGE SCALE GENOMIC DNA]</scope>
    <source>
        <strain evidence="14 15">LS</strain>
        <tissue evidence="14">Full body</tissue>
    </source>
</reference>
<feature type="transmembrane region" description="Helical" evidence="13">
    <location>
        <begin position="456"/>
        <end position="475"/>
    </location>
</feature>
<keyword evidence="5" id="KW-0808">Transferase</keyword>
<dbReference type="InterPro" id="IPR002591">
    <property type="entry name" value="Phosphodiest/P_Trfase"/>
</dbReference>
<keyword evidence="6 13" id="KW-0812">Transmembrane</keyword>
<evidence type="ECO:0000256" key="7">
    <source>
        <dbReference type="ARBA" id="ARBA00022824"/>
    </source>
</evidence>
<feature type="transmembrane region" description="Helical" evidence="13">
    <location>
        <begin position="811"/>
        <end position="831"/>
    </location>
</feature>
<evidence type="ECO:0000256" key="5">
    <source>
        <dbReference type="ARBA" id="ARBA00022679"/>
    </source>
</evidence>
<dbReference type="OrthoDB" id="272139at2759"/>
<dbReference type="EMBL" id="JRES01000729">
    <property type="protein sequence ID" value="KNC28924.1"/>
    <property type="molecule type" value="Genomic_DNA"/>
</dbReference>
<feature type="transmembrane region" description="Helical" evidence="13">
    <location>
        <begin position="487"/>
        <end position="506"/>
    </location>
</feature>
<keyword evidence="15" id="KW-1185">Reference proteome</keyword>
<dbReference type="AlphaFoldDB" id="A0A0L0CBV3"/>
<keyword evidence="7" id="KW-0256">Endoplasmic reticulum</keyword>
<dbReference type="PANTHER" id="PTHR23071:SF1">
    <property type="entry name" value="GPI ETHANOLAMINE PHOSPHATE TRANSFERASE 3"/>
    <property type="match status" value="1"/>
</dbReference>
<gene>
    <name evidence="14" type="ORF">FF38_09678</name>
</gene>